<dbReference type="PANTHER" id="PTHR34236:SF1">
    <property type="entry name" value="DIMETHYL SULFOXIDE REDUCTASE TRANSCRIPTIONAL ACTIVATOR"/>
    <property type="match status" value="1"/>
</dbReference>
<dbReference type="PANTHER" id="PTHR34236">
    <property type="entry name" value="DIMETHYL SULFOXIDE REDUCTASE TRANSCRIPTIONAL ACTIVATOR"/>
    <property type="match status" value="1"/>
</dbReference>
<dbReference type="InterPro" id="IPR013324">
    <property type="entry name" value="RNA_pol_sigma_r3/r4-like"/>
</dbReference>
<name>A0AAV3UJI1_9EURY</name>
<reference evidence="5 6" key="1">
    <citation type="journal article" date="2019" name="Int. J. Syst. Evol. Microbiol.">
        <title>The Global Catalogue of Microorganisms (GCM) 10K type strain sequencing project: providing services to taxonomists for standard genome sequencing and annotation.</title>
        <authorList>
            <consortium name="The Broad Institute Genomics Platform"/>
            <consortium name="The Broad Institute Genome Sequencing Center for Infectious Disease"/>
            <person name="Wu L."/>
            <person name="Ma J."/>
        </authorList>
    </citation>
    <scope>NUCLEOTIDE SEQUENCE [LARGE SCALE GENOMIC DNA]</scope>
    <source>
        <strain evidence="5 6">JCM 17504</strain>
    </source>
</reference>
<dbReference type="InterPro" id="IPR007050">
    <property type="entry name" value="HTH_bacterioopsin"/>
</dbReference>
<gene>
    <name evidence="5" type="ORF">GCM10025751_31330</name>
</gene>
<dbReference type="Pfam" id="PF15915">
    <property type="entry name" value="BAT"/>
    <property type="match status" value="1"/>
</dbReference>
<dbReference type="Pfam" id="PF04967">
    <property type="entry name" value="HTH_10"/>
    <property type="match status" value="1"/>
</dbReference>
<feature type="domain" description="Bacterioopsin transcriptional activator GAF and HTH associated" evidence="4">
    <location>
        <begin position="5"/>
        <end position="140"/>
    </location>
</feature>
<dbReference type="Proteomes" id="UP001501729">
    <property type="component" value="Unassembled WGS sequence"/>
</dbReference>
<proteinExistence type="predicted"/>
<keyword evidence="2" id="KW-0804">Transcription</keyword>
<dbReference type="AlphaFoldDB" id="A0AAV3UJI1"/>
<dbReference type="SUPFAM" id="SSF88659">
    <property type="entry name" value="Sigma3 and sigma4 domains of RNA polymerase sigma factors"/>
    <property type="match status" value="1"/>
</dbReference>
<evidence type="ECO:0000256" key="2">
    <source>
        <dbReference type="ARBA" id="ARBA00023163"/>
    </source>
</evidence>
<comment type="caution">
    <text evidence="5">The sequence shown here is derived from an EMBL/GenBank/DDBJ whole genome shotgun (WGS) entry which is preliminary data.</text>
</comment>
<dbReference type="RefSeq" id="WP_227778502.1">
    <property type="nucleotide sequence ID" value="NZ_BAABKX010000013.1"/>
</dbReference>
<evidence type="ECO:0008006" key="7">
    <source>
        <dbReference type="Google" id="ProtNLM"/>
    </source>
</evidence>
<keyword evidence="6" id="KW-1185">Reference proteome</keyword>
<dbReference type="GeneID" id="68616816"/>
<feature type="domain" description="HTH bat-type" evidence="3">
    <location>
        <begin position="158"/>
        <end position="208"/>
    </location>
</feature>
<protein>
    <recommendedName>
        <fullName evidence="7">Bacterio-opsin activator</fullName>
    </recommendedName>
</protein>
<evidence type="ECO:0000313" key="6">
    <source>
        <dbReference type="Proteomes" id="UP001501729"/>
    </source>
</evidence>
<sequence length="223" mass="25732">MSTIVELSLSAMDFPLGRLLTAGTETQIEFERIVPVGTNTIPLFWAWNIDFDEFEHRVREHERVQELAEVEKVNNRRLYLLNWDAPKGEFFEGFTAAQTIIRSAYGYNSHAWEFEILFPTQEDLTTFHNHCRENDIQYTLGQMQILTEAGDHLLNSILTEKQRDALLLALQRGYFQTPRQVTLSELAVEFEISQQSLSDLIRRGNEALLEHALLDASETTSPE</sequence>
<organism evidence="5 6">
    <name type="scientific">Haladaptatus pallidirubidus</name>
    <dbReference type="NCBI Taxonomy" id="1008152"/>
    <lineage>
        <taxon>Archaea</taxon>
        <taxon>Methanobacteriati</taxon>
        <taxon>Methanobacteriota</taxon>
        <taxon>Stenosarchaea group</taxon>
        <taxon>Halobacteria</taxon>
        <taxon>Halobacteriales</taxon>
        <taxon>Haladaptataceae</taxon>
        <taxon>Haladaptatus</taxon>
    </lineage>
</organism>
<keyword evidence="1" id="KW-0805">Transcription regulation</keyword>
<evidence type="ECO:0000256" key="1">
    <source>
        <dbReference type="ARBA" id="ARBA00023015"/>
    </source>
</evidence>
<dbReference type="InterPro" id="IPR031803">
    <property type="entry name" value="BAT_GAF/HTH-assoc"/>
</dbReference>
<evidence type="ECO:0000259" key="3">
    <source>
        <dbReference type="Pfam" id="PF04967"/>
    </source>
</evidence>
<evidence type="ECO:0000313" key="5">
    <source>
        <dbReference type="EMBL" id="GAA5053722.1"/>
    </source>
</evidence>
<dbReference type="EMBL" id="BAABKX010000013">
    <property type="protein sequence ID" value="GAA5053722.1"/>
    <property type="molecule type" value="Genomic_DNA"/>
</dbReference>
<evidence type="ECO:0000259" key="4">
    <source>
        <dbReference type="Pfam" id="PF15915"/>
    </source>
</evidence>
<accession>A0AAV3UJI1</accession>